<sequence>MKKVIALGLALAPSFAFAAITDVNSILSFAMSLLNSATVLIMAAAVVWFLIGVFQFIKAAGDAAGKSEGRNKIIYGIVGLAVMASVYGLVNILVNTVGPDNRPITPPSLPILPR</sequence>
<keyword evidence="1" id="KW-0812">Transmembrane</keyword>
<name>A0A0G1KE09_9BACT</name>
<dbReference type="Proteomes" id="UP000034595">
    <property type="component" value="Unassembled WGS sequence"/>
</dbReference>
<feature type="transmembrane region" description="Helical" evidence="1">
    <location>
        <begin position="73"/>
        <end position="94"/>
    </location>
</feature>
<accession>A0A0G1KE09</accession>
<feature type="transmembrane region" description="Helical" evidence="1">
    <location>
        <begin position="28"/>
        <end position="53"/>
    </location>
</feature>
<keyword evidence="1" id="KW-0472">Membrane</keyword>
<comment type="caution">
    <text evidence="3">The sequence shown here is derived from an EMBL/GenBank/DDBJ whole genome shotgun (WGS) entry which is preliminary data.</text>
</comment>
<evidence type="ECO:0000313" key="3">
    <source>
        <dbReference type="EMBL" id="KKT81818.1"/>
    </source>
</evidence>
<feature type="chain" id="PRO_5002538057" evidence="2">
    <location>
        <begin position="19"/>
        <end position="114"/>
    </location>
</feature>
<organism evidence="3 4">
    <name type="scientific">Candidatus Azambacteria bacterium GW2011_GWA1_44_9</name>
    <dbReference type="NCBI Taxonomy" id="1618610"/>
    <lineage>
        <taxon>Bacteria</taxon>
        <taxon>Candidatus Azamiibacteriota</taxon>
    </lineage>
</organism>
<protein>
    <submittedName>
        <fullName evidence="3">Uncharacterized protein</fullName>
    </submittedName>
</protein>
<feature type="signal peptide" evidence="2">
    <location>
        <begin position="1"/>
        <end position="18"/>
    </location>
</feature>
<evidence type="ECO:0000256" key="1">
    <source>
        <dbReference type="SAM" id="Phobius"/>
    </source>
</evidence>
<dbReference type="EMBL" id="LCJQ01000005">
    <property type="protein sequence ID" value="KKT81818.1"/>
    <property type="molecule type" value="Genomic_DNA"/>
</dbReference>
<keyword evidence="2" id="KW-0732">Signal</keyword>
<dbReference type="AlphaFoldDB" id="A0A0G1KE09"/>
<gene>
    <name evidence="3" type="ORF">UW78_C0005G0037</name>
</gene>
<keyword evidence="1" id="KW-1133">Transmembrane helix</keyword>
<reference evidence="3 4" key="1">
    <citation type="journal article" date="2015" name="Nature">
        <title>rRNA introns, odd ribosomes, and small enigmatic genomes across a large radiation of phyla.</title>
        <authorList>
            <person name="Brown C.T."/>
            <person name="Hug L.A."/>
            <person name="Thomas B.C."/>
            <person name="Sharon I."/>
            <person name="Castelle C.J."/>
            <person name="Singh A."/>
            <person name="Wilkins M.J."/>
            <person name="Williams K.H."/>
            <person name="Banfield J.F."/>
        </authorList>
    </citation>
    <scope>NUCLEOTIDE SEQUENCE [LARGE SCALE GENOMIC DNA]</scope>
</reference>
<proteinExistence type="predicted"/>
<evidence type="ECO:0000256" key="2">
    <source>
        <dbReference type="SAM" id="SignalP"/>
    </source>
</evidence>
<evidence type="ECO:0000313" key="4">
    <source>
        <dbReference type="Proteomes" id="UP000034595"/>
    </source>
</evidence>